<proteinExistence type="predicted"/>
<evidence type="ECO:0000313" key="1">
    <source>
        <dbReference type="EMBL" id="KAK5970539.1"/>
    </source>
</evidence>
<comment type="caution">
    <text evidence="1">The sequence shown here is derived from an EMBL/GenBank/DDBJ whole genome shotgun (WGS) entry which is preliminary data.</text>
</comment>
<evidence type="ECO:0000313" key="2">
    <source>
        <dbReference type="Proteomes" id="UP001331761"/>
    </source>
</evidence>
<dbReference type="EMBL" id="WIXE01018856">
    <property type="protein sequence ID" value="KAK5970539.1"/>
    <property type="molecule type" value="Genomic_DNA"/>
</dbReference>
<accession>A0AAN8F6W5</accession>
<protein>
    <submittedName>
        <fullName evidence="1">Uncharacterized protein</fullName>
    </submittedName>
</protein>
<feature type="non-terminal residue" evidence="1">
    <location>
        <position position="1"/>
    </location>
</feature>
<dbReference type="AlphaFoldDB" id="A0AAN8F6W5"/>
<gene>
    <name evidence="1" type="ORF">GCK32_013735</name>
</gene>
<sequence>PLQQSKLAVQDPREKEFTLSRLMLTSSSKLGVRDGERDGATNGFSKGLAPIDIFFEWPSSDPEA</sequence>
<name>A0AAN8F6W5_TRICO</name>
<reference evidence="1 2" key="1">
    <citation type="submission" date="2019-10" db="EMBL/GenBank/DDBJ databases">
        <title>Assembly and Annotation for the nematode Trichostrongylus colubriformis.</title>
        <authorList>
            <person name="Martin J."/>
        </authorList>
    </citation>
    <scope>NUCLEOTIDE SEQUENCE [LARGE SCALE GENOMIC DNA]</scope>
    <source>
        <strain evidence="1">G859</strain>
        <tissue evidence="1">Whole worm</tissue>
    </source>
</reference>
<organism evidence="1 2">
    <name type="scientific">Trichostrongylus colubriformis</name>
    <name type="common">Black scour worm</name>
    <dbReference type="NCBI Taxonomy" id="6319"/>
    <lineage>
        <taxon>Eukaryota</taxon>
        <taxon>Metazoa</taxon>
        <taxon>Ecdysozoa</taxon>
        <taxon>Nematoda</taxon>
        <taxon>Chromadorea</taxon>
        <taxon>Rhabditida</taxon>
        <taxon>Rhabditina</taxon>
        <taxon>Rhabditomorpha</taxon>
        <taxon>Strongyloidea</taxon>
        <taxon>Trichostrongylidae</taxon>
        <taxon>Trichostrongylus</taxon>
    </lineage>
</organism>
<keyword evidence="2" id="KW-1185">Reference proteome</keyword>
<dbReference type="Proteomes" id="UP001331761">
    <property type="component" value="Unassembled WGS sequence"/>
</dbReference>